<name>K5WQU8_PHACS</name>
<proteinExistence type="predicted"/>
<dbReference type="EMBL" id="JH930468">
    <property type="protein sequence ID" value="EKM61634.1"/>
    <property type="molecule type" value="Genomic_DNA"/>
</dbReference>
<organism evidence="1 2">
    <name type="scientific">Phanerochaete carnosa (strain HHB-10118-sp)</name>
    <name type="common">White-rot fungus</name>
    <name type="synonym">Peniophora carnosa</name>
    <dbReference type="NCBI Taxonomy" id="650164"/>
    <lineage>
        <taxon>Eukaryota</taxon>
        <taxon>Fungi</taxon>
        <taxon>Dikarya</taxon>
        <taxon>Basidiomycota</taxon>
        <taxon>Agaricomycotina</taxon>
        <taxon>Agaricomycetes</taxon>
        <taxon>Polyporales</taxon>
        <taxon>Phanerochaetaceae</taxon>
        <taxon>Phanerochaete</taxon>
    </lineage>
</organism>
<dbReference type="OrthoDB" id="3262301at2759"/>
<gene>
    <name evidence="1" type="ORF">PHACADRAFT_248351</name>
</gene>
<dbReference type="InParanoid" id="K5WQU8"/>
<dbReference type="HOGENOM" id="CLU_071342_0_0_1"/>
<protein>
    <submittedName>
        <fullName evidence="1">Uncharacterized protein</fullName>
    </submittedName>
</protein>
<dbReference type="RefSeq" id="XP_007391040.1">
    <property type="nucleotide sequence ID" value="XM_007390978.1"/>
</dbReference>
<evidence type="ECO:0000313" key="2">
    <source>
        <dbReference type="Proteomes" id="UP000008370"/>
    </source>
</evidence>
<evidence type="ECO:0000313" key="1">
    <source>
        <dbReference type="EMBL" id="EKM61634.1"/>
    </source>
</evidence>
<dbReference type="AlphaFoldDB" id="K5WQU8"/>
<sequence>MAPHIKFTSFGIPYLANITFRRKKRSSKSVYSNAEFSDSDWTFASASSDTLAYPAIDKSHIEEQGLYVCFAAYADLPPRPLSPTRAMRLKHRIASAVVRAGMGYAGDAEAADPIDCALRERGALPPVPVSTLYTGTYGQVWDAFEAAGLVARTCDEAGFPNGRTSFCLSHWCGGSPSQPHD</sequence>
<dbReference type="Proteomes" id="UP000008370">
    <property type="component" value="Unassembled WGS sequence"/>
</dbReference>
<keyword evidence="2" id="KW-1185">Reference proteome</keyword>
<reference evidence="1 2" key="1">
    <citation type="journal article" date="2012" name="BMC Genomics">
        <title>Comparative genomics of the white-rot fungi, Phanerochaete carnosa and P. chrysosporium, to elucidate the genetic basis of the distinct wood types they colonize.</title>
        <authorList>
            <person name="Suzuki H."/>
            <person name="MacDonald J."/>
            <person name="Syed K."/>
            <person name="Salamov A."/>
            <person name="Hori C."/>
            <person name="Aerts A."/>
            <person name="Henrissat B."/>
            <person name="Wiebenga A."/>
            <person name="vanKuyk P.A."/>
            <person name="Barry K."/>
            <person name="Lindquist E."/>
            <person name="LaButti K."/>
            <person name="Lapidus A."/>
            <person name="Lucas S."/>
            <person name="Coutinho P."/>
            <person name="Gong Y."/>
            <person name="Samejima M."/>
            <person name="Mahadevan R."/>
            <person name="Abou-Zaid M."/>
            <person name="de Vries R.P."/>
            <person name="Igarashi K."/>
            <person name="Yadav J.S."/>
            <person name="Grigoriev I.V."/>
            <person name="Master E.R."/>
        </authorList>
    </citation>
    <scope>NUCLEOTIDE SEQUENCE [LARGE SCALE GENOMIC DNA]</scope>
    <source>
        <strain evidence="1 2">HHB-10118-sp</strain>
    </source>
</reference>
<dbReference type="GeneID" id="18914330"/>
<accession>K5WQU8</accession>
<dbReference type="KEGG" id="pco:PHACADRAFT_248351"/>